<evidence type="ECO:0000313" key="8">
    <source>
        <dbReference type="Proteomes" id="UP000309033"/>
    </source>
</evidence>
<keyword evidence="1" id="KW-0326">Glycosidase</keyword>
<feature type="region of interest" description="Disordered" evidence="3">
    <location>
        <begin position="222"/>
        <end position="289"/>
    </location>
</feature>
<keyword evidence="4" id="KW-0472">Membrane</keyword>
<dbReference type="PROSITE" id="PS50853">
    <property type="entry name" value="FN3"/>
    <property type="match status" value="1"/>
</dbReference>
<dbReference type="SUPFAM" id="SSF49265">
    <property type="entry name" value="Fibronectin type III"/>
    <property type="match status" value="1"/>
</dbReference>
<keyword evidence="8" id="KW-1185">Reference proteome</keyword>
<comment type="caution">
    <text evidence="7">The sequence shown here is derived from an EMBL/GenBank/DDBJ whole genome shotgun (WGS) entry which is preliminary data.</text>
</comment>
<keyword evidence="4" id="KW-0812">Transmembrane</keyword>
<reference evidence="7" key="1">
    <citation type="submission" date="2019-05" db="EMBL/GenBank/DDBJ databases">
        <title>Isolation, diversity and antifungal activity of Actinobacteria from wheat.</title>
        <authorList>
            <person name="Yu B."/>
        </authorList>
    </citation>
    <scope>NUCLEOTIDE SEQUENCE [LARGE SCALE GENOMIC DNA]</scope>
    <source>
        <strain evidence="7">NEAU-HEGS1-5</strain>
    </source>
</reference>
<feature type="region of interest" description="Disordered" evidence="3">
    <location>
        <begin position="511"/>
        <end position="545"/>
    </location>
</feature>
<evidence type="ECO:0000256" key="3">
    <source>
        <dbReference type="SAM" id="MobiDB-lite"/>
    </source>
</evidence>
<evidence type="ECO:0000256" key="4">
    <source>
        <dbReference type="SAM" id="Phobius"/>
    </source>
</evidence>
<feature type="region of interest" description="Disordered" evidence="3">
    <location>
        <begin position="341"/>
        <end position="484"/>
    </location>
</feature>
<dbReference type="InterPro" id="IPR003961">
    <property type="entry name" value="FN3_dom"/>
</dbReference>
<keyword evidence="2" id="KW-0119">Carbohydrate metabolism</keyword>
<feature type="compositionally biased region" description="Low complexity" evidence="3">
    <location>
        <begin position="223"/>
        <end position="237"/>
    </location>
</feature>
<proteinExistence type="predicted"/>
<dbReference type="InterPro" id="IPR036116">
    <property type="entry name" value="FN3_sf"/>
</dbReference>
<accession>A0A5R8ZKG5</accession>
<dbReference type="InterPro" id="IPR013783">
    <property type="entry name" value="Ig-like_fold"/>
</dbReference>
<keyword evidence="5" id="KW-0732">Signal</keyword>
<dbReference type="GO" id="GO:0000272">
    <property type="term" value="P:polysaccharide catabolic process"/>
    <property type="evidence" value="ECO:0007669"/>
    <property type="project" value="UniProtKB-KW"/>
</dbReference>
<keyword evidence="1" id="KW-0378">Hydrolase</keyword>
<feature type="transmembrane region" description="Helical" evidence="4">
    <location>
        <begin position="315"/>
        <end position="336"/>
    </location>
</feature>
<name>A0A5R8ZKG5_9ACTN</name>
<dbReference type="CDD" id="cd00063">
    <property type="entry name" value="FN3"/>
    <property type="match status" value="1"/>
</dbReference>
<protein>
    <recommendedName>
        <fullName evidence="6">Fibronectin type-III domain-containing protein</fullName>
    </recommendedName>
</protein>
<evidence type="ECO:0000256" key="2">
    <source>
        <dbReference type="ARBA" id="ARBA00023326"/>
    </source>
</evidence>
<dbReference type="EMBL" id="VANP01000001">
    <property type="protein sequence ID" value="TLP66268.1"/>
    <property type="molecule type" value="Genomic_DNA"/>
</dbReference>
<organism evidence="7 8">
    <name type="scientific">Microbispora triticiradicis</name>
    <dbReference type="NCBI Taxonomy" id="2200763"/>
    <lineage>
        <taxon>Bacteria</taxon>
        <taxon>Bacillati</taxon>
        <taxon>Actinomycetota</taxon>
        <taxon>Actinomycetes</taxon>
        <taxon>Streptosporangiales</taxon>
        <taxon>Streptosporangiaceae</taxon>
        <taxon>Microbispora</taxon>
    </lineage>
</organism>
<feature type="compositionally biased region" description="Low complexity" evidence="3">
    <location>
        <begin position="365"/>
        <end position="385"/>
    </location>
</feature>
<sequence length="545" mass="55030">MTGVPRLGTAALIVPIAVVFALLAGASPAAADGEILSPSNGQVVKAPGPVAVSAKTDWYQVKMSLFVEGPSVSRQEIASGGANQTISGSFDPGDAPNGTFTVTLLGEVTHKTYATSTFVLSRPPEAPSGVGAQLKNATTVLVSWAKGSEPDLQKYEITSAKAGKSGSVTVESACPGSTCRASLTLPARTAGQKVDVSVRAVRADGVGGTIASSPSAPVYVTVPAPKASRSPSATPSPSKRPDQSAVTSPAAKTPKTHLPTTVPNPEPKLPKDGELTLPEANGGSDQTEPVLVPEQTEAPKTTAQSSFLPLGGLNFGVYVAIAVVLLLIGANLGAWLRRKGVTGDTTGDGEPAAARPKPIIGRSSAGAGDAADAGGAATAGGVATAKSRGNAPTRRPAVILATPKSRGGQPEAEADTRSGSDAAHTPDTSGEITLPGHGLAVSPTDTEPEPALETGQGTQTEQVTETDREHREPGDGRATPARVPVEQVPLVPAATVPAGSVVPAGTVAAGAMAGGQFPDRPLRQPEPDVWTDEDDDPYSGRHRDL</sequence>
<gene>
    <name evidence="7" type="ORF">FED44_01805</name>
</gene>
<evidence type="ECO:0000256" key="1">
    <source>
        <dbReference type="ARBA" id="ARBA00023295"/>
    </source>
</evidence>
<dbReference type="Proteomes" id="UP000309033">
    <property type="component" value="Unassembled WGS sequence"/>
</dbReference>
<feature type="signal peptide" evidence="5">
    <location>
        <begin position="1"/>
        <end position="31"/>
    </location>
</feature>
<feature type="chain" id="PRO_5024353472" description="Fibronectin type-III domain-containing protein" evidence="5">
    <location>
        <begin position="32"/>
        <end position="545"/>
    </location>
</feature>
<evidence type="ECO:0000256" key="5">
    <source>
        <dbReference type="SAM" id="SignalP"/>
    </source>
</evidence>
<keyword evidence="4" id="KW-1133">Transmembrane helix</keyword>
<feature type="domain" description="Fibronectin type-III" evidence="6">
    <location>
        <begin position="126"/>
        <end position="225"/>
    </location>
</feature>
<dbReference type="GO" id="GO:0016798">
    <property type="term" value="F:hydrolase activity, acting on glycosyl bonds"/>
    <property type="evidence" value="ECO:0007669"/>
    <property type="project" value="UniProtKB-KW"/>
</dbReference>
<feature type="compositionally biased region" description="Basic and acidic residues" evidence="3">
    <location>
        <begin position="465"/>
        <end position="475"/>
    </location>
</feature>
<feature type="compositionally biased region" description="Low complexity" evidence="3">
    <location>
        <begin position="453"/>
        <end position="463"/>
    </location>
</feature>
<keyword evidence="2" id="KW-0624">Polysaccharide degradation</keyword>
<dbReference type="OrthoDB" id="3478821at2"/>
<evidence type="ECO:0000313" key="7">
    <source>
        <dbReference type="EMBL" id="TLP66268.1"/>
    </source>
</evidence>
<dbReference type="Gene3D" id="2.60.40.10">
    <property type="entry name" value="Immunoglobulins"/>
    <property type="match status" value="1"/>
</dbReference>
<dbReference type="AlphaFoldDB" id="A0A5R8ZKG5"/>
<evidence type="ECO:0000259" key="6">
    <source>
        <dbReference type="PROSITE" id="PS50853"/>
    </source>
</evidence>